<evidence type="ECO:0000313" key="3">
    <source>
        <dbReference type="Proteomes" id="UP000198287"/>
    </source>
</evidence>
<dbReference type="AlphaFoldDB" id="A0A226DWX7"/>
<name>A0A226DWX7_FOLCA</name>
<keyword evidence="1" id="KW-0732">Signal</keyword>
<sequence length="242" mass="27263">MLLRLFSFATSIFLALGFVQEITFYTEPNAGGDGFLFRSKQPDLSPHYSSQLRMVRSYCYTGWWIGFNETNYSNQNTLNQDSANGTVVCRNATFPLTMSLRYQGPLDTTTPSVSIYSGTISNYAGGIERTFTALAATNFGFVPKYMVLTGRSSWTGFFNDDFTGNSTCFSTSELVAQVYLTEITVRSLVKGCDAKYESEYYDVDKILVAAGSENATRYPTRYSQHHYPHPHGFPLRTTRYEN</sequence>
<gene>
    <name evidence="2" type="ORF">Fcan01_16348</name>
</gene>
<feature type="signal peptide" evidence="1">
    <location>
        <begin position="1"/>
        <end position="17"/>
    </location>
</feature>
<evidence type="ECO:0000313" key="2">
    <source>
        <dbReference type="EMBL" id="OXA48706.1"/>
    </source>
</evidence>
<organism evidence="2 3">
    <name type="scientific">Folsomia candida</name>
    <name type="common">Springtail</name>
    <dbReference type="NCBI Taxonomy" id="158441"/>
    <lineage>
        <taxon>Eukaryota</taxon>
        <taxon>Metazoa</taxon>
        <taxon>Ecdysozoa</taxon>
        <taxon>Arthropoda</taxon>
        <taxon>Hexapoda</taxon>
        <taxon>Collembola</taxon>
        <taxon>Entomobryomorpha</taxon>
        <taxon>Isotomoidea</taxon>
        <taxon>Isotomidae</taxon>
        <taxon>Proisotominae</taxon>
        <taxon>Folsomia</taxon>
    </lineage>
</organism>
<accession>A0A226DWX7</accession>
<dbReference type="Proteomes" id="UP000198287">
    <property type="component" value="Unassembled WGS sequence"/>
</dbReference>
<reference evidence="2 3" key="1">
    <citation type="submission" date="2015-12" db="EMBL/GenBank/DDBJ databases">
        <title>The genome of Folsomia candida.</title>
        <authorList>
            <person name="Faddeeva A."/>
            <person name="Derks M.F."/>
            <person name="Anvar Y."/>
            <person name="Smit S."/>
            <person name="Van Straalen N."/>
            <person name="Roelofs D."/>
        </authorList>
    </citation>
    <scope>NUCLEOTIDE SEQUENCE [LARGE SCALE GENOMIC DNA]</scope>
    <source>
        <strain evidence="2 3">VU population</strain>
        <tissue evidence="2">Whole body</tissue>
    </source>
</reference>
<evidence type="ECO:0000256" key="1">
    <source>
        <dbReference type="SAM" id="SignalP"/>
    </source>
</evidence>
<protein>
    <submittedName>
        <fullName evidence="2">Uncharacterized protein</fullName>
    </submittedName>
</protein>
<dbReference type="InterPro" id="IPR011024">
    <property type="entry name" value="G_crystallin-like"/>
</dbReference>
<dbReference type="SUPFAM" id="SSF49695">
    <property type="entry name" value="gamma-Crystallin-like"/>
    <property type="match status" value="1"/>
</dbReference>
<comment type="caution">
    <text evidence="2">The sequence shown here is derived from an EMBL/GenBank/DDBJ whole genome shotgun (WGS) entry which is preliminary data.</text>
</comment>
<dbReference type="EMBL" id="LNIX01000011">
    <property type="protein sequence ID" value="OXA48706.1"/>
    <property type="molecule type" value="Genomic_DNA"/>
</dbReference>
<feature type="chain" id="PRO_5012240250" evidence="1">
    <location>
        <begin position="18"/>
        <end position="242"/>
    </location>
</feature>
<proteinExistence type="predicted"/>
<keyword evidence="3" id="KW-1185">Reference proteome</keyword>